<accession>A0AAT9F8K6</accession>
<dbReference type="KEGG" id="mcm:MCAL160_0877"/>
<organism evidence="2">
    <name type="scientific">Mycoplasmopsis californica HAZ160_1</name>
    <dbReference type="NCBI Taxonomy" id="1397850"/>
    <lineage>
        <taxon>Bacteria</taxon>
        <taxon>Bacillati</taxon>
        <taxon>Mycoplasmatota</taxon>
        <taxon>Mycoplasmoidales</taxon>
        <taxon>Metamycoplasmataceae</taxon>
        <taxon>Mycoplasmopsis</taxon>
    </lineage>
</organism>
<evidence type="ECO:0000256" key="1">
    <source>
        <dbReference type="SAM" id="Phobius"/>
    </source>
</evidence>
<evidence type="ECO:0000313" key="2">
    <source>
        <dbReference type="EMBL" id="BAP01246.1"/>
    </source>
</evidence>
<dbReference type="AlphaFoldDB" id="A0AAT9F8K6"/>
<reference evidence="2" key="2">
    <citation type="journal article" date="2014" name="Genome Announc.">
        <title>Complete Genome Sequence of Mycoplasma californicum Strain HAZ160_1 from Bovine Mastitic Milk in Japan.</title>
        <authorList>
            <person name="Hata E."/>
            <person name="Murakami K."/>
        </authorList>
    </citation>
    <scope>NUCLEOTIDE SEQUENCE</scope>
    <source>
        <strain evidence="2">HAZ160_1</strain>
    </source>
</reference>
<feature type="transmembrane region" description="Helical" evidence="1">
    <location>
        <begin position="21"/>
        <end position="39"/>
    </location>
</feature>
<keyword evidence="2" id="KW-0449">Lipoprotein</keyword>
<dbReference type="EMBL" id="AP013353">
    <property type="protein sequence ID" value="BAP01246.1"/>
    <property type="molecule type" value="Genomic_DNA"/>
</dbReference>
<reference evidence="2" key="4">
    <citation type="submission" date="2024-06" db="EMBL/GenBank/DDBJ databases">
        <authorList>
            <consortium name="Mycoplasma californicum genome sequencing consortium"/>
            <person name="Hata E."/>
            <person name="Tanaka K."/>
            <person name="Tamamura Y."/>
        </authorList>
    </citation>
    <scope>NUCLEOTIDE SEQUENCE</scope>
    <source>
        <strain evidence="2">HAZ160_1</strain>
    </source>
</reference>
<gene>
    <name evidence="2" type="primary">potD</name>
    <name evidence="2" type="ORF">MCAL160_0877</name>
</gene>
<keyword evidence="1" id="KW-0472">Membrane</keyword>
<reference evidence="2" key="3">
    <citation type="journal article" date="2019" name="Vet. Microbiol.">
        <title>Mutations associated with change of susceptibility to lincosamides and/or macrolides in field and laboratory-derived Mycoplasma californicum strains in Japan, and development of a rapid detection method for these mutations.</title>
        <authorList>
            <person name="Hata E."/>
            <person name="Nagai K."/>
            <person name="Murakami K."/>
        </authorList>
    </citation>
    <scope>NUCLEOTIDE SEQUENCE</scope>
    <source>
        <strain evidence="2">HAZ160_1</strain>
    </source>
</reference>
<proteinExistence type="predicted"/>
<reference evidence="2" key="1">
    <citation type="journal article" date="2014" name="Appl. Environ. Microbiol.">
        <title>Molecular Epidemiology of Cases of Mycoplasma californicum Infection in Japan.</title>
        <authorList>
            <person name="Hata E."/>
            <person name="Suzuki K."/>
            <person name="Hanyu H."/>
            <person name="Itoh M."/>
            <person name="Higuchi H."/>
            <person name="Kobayashi H."/>
        </authorList>
    </citation>
    <scope>NUCLEOTIDE SEQUENCE</scope>
    <source>
        <strain evidence="2">HAZ160_1</strain>
    </source>
</reference>
<keyword evidence="1" id="KW-0812">Transmembrane</keyword>
<sequence>MFLRRKANMNNKTKKILRGSSIGLAVCAITGITAFSIAYKANNPFKPTFYNYKSYMSDDGKDVMNKHFDYKEFETLNEFTRAIMTNKAMAGIGSDSQAVQLIRRGKLKEIDYLKLFQEDNNRPEWAKNKTYQQYRDSAEYRMFQKNLFTDLTWKHMSAYDQILKTDFDNKPWADGRERHLYDYFVPYFTQDMVIGYNPVKVDPSLQDADLNTPEGRKKLYLTDQKILKTLGETGQNKGVKSDKKEVLFKDALSALKKHGFNRWQITDAVRDNMIYGSAYSHDKDGKIIPNIISGEAGDIQKQPELYKKYIDNFANLIKDGLGYELTNPNIQLLGDGQLILTNLITDQSNANASIMYNGDASDAYFSDDNDVSVANGTIRFIRPRSNLLLIDGLVVVNSDLVTEEQYDKLYNTAKEAFLHGLQYKSWDKFSTKEIEEFPSYKNFDFVTYTPAVKVLYDYALNNKFSDLDPYEQQYAKQLYEIKSDYSIIDPITGEKMFDYKVDHTAIQPTDQKTQTNLITYWNQKTKK</sequence>
<keyword evidence="1" id="KW-1133">Transmembrane helix</keyword>
<protein>
    <submittedName>
        <fullName evidence="2">Spermidine/putrescine ABC transporter substrate-binding lipoprotein PotD</fullName>
    </submittedName>
</protein>
<name>A0AAT9F8K6_9BACT</name>